<sequence>MALRRAFFAWQFAAAAVLPLWLLLGYAVWGASVGGLLSVVLLAPLVLVVELGLALLFSARAGVRRSRALDLPAVGVLAAYQVGVIGFGFFGPASAWFGLLAAVAAIGGFWLGGRLLVRDVRERMQATMTAFGRPPQAPAARAPIDAGEYVVIKPSSR</sequence>
<feature type="transmembrane region" description="Helical" evidence="1">
    <location>
        <begin position="7"/>
        <end position="29"/>
    </location>
</feature>
<evidence type="ECO:0000313" key="3">
    <source>
        <dbReference type="Proteomes" id="UP001500121"/>
    </source>
</evidence>
<gene>
    <name evidence="2" type="ORF">GCM10025783_17790</name>
</gene>
<feature type="transmembrane region" description="Helical" evidence="1">
    <location>
        <begin position="69"/>
        <end position="90"/>
    </location>
</feature>
<keyword evidence="1" id="KW-0472">Membrane</keyword>
<evidence type="ECO:0000256" key="1">
    <source>
        <dbReference type="SAM" id="Phobius"/>
    </source>
</evidence>
<feature type="transmembrane region" description="Helical" evidence="1">
    <location>
        <begin position="35"/>
        <end position="57"/>
    </location>
</feature>
<evidence type="ECO:0000313" key="2">
    <source>
        <dbReference type="EMBL" id="GAA4746311.1"/>
    </source>
</evidence>
<keyword evidence="3" id="KW-1185">Reference proteome</keyword>
<evidence type="ECO:0008006" key="4">
    <source>
        <dbReference type="Google" id="ProtNLM"/>
    </source>
</evidence>
<dbReference type="EMBL" id="BAABLP010000003">
    <property type="protein sequence ID" value="GAA4746311.1"/>
    <property type="molecule type" value="Genomic_DNA"/>
</dbReference>
<dbReference type="Proteomes" id="UP001500121">
    <property type="component" value="Unassembled WGS sequence"/>
</dbReference>
<accession>A0ABP8Z4N5</accession>
<dbReference type="RefSeq" id="WP_345480778.1">
    <property type="nucleotide sequence ID" value="NZ_BAABLP010000003.1"/>
</dbReference>
<comment type="caution">
    <text evidence="2">The sequence shown here is derived from an EMBL/GenBank/DDBJ whole genome shotgun (WGS) entry which is preliminary data.</text>
</comment>
<protein>
    <recommendedName>
        <fullName evidence="4">MFS transporter</fullName>
    </recommendedName>
</protein>
<feature type="transmembrane region" description="Helical" evidence="1">
    <location>
        <begin position="96"/>
        <end position="117"/>
    </location>
</feature>
<proteinExistence type="predicted"/>
<name>A0ABP8Z4N5_9MICO</name>
<reference evidence="3" key="1">
    <citation type="journal article" date="2019" name="Int. J. Syst. Evol. Microbiol.">
        <title>The Global Catalogue of Microorganisms (GCM) 10K type strain sequencing project: providing services to taxonomists for standard genome sequencing and annotation.</title>
        <authorList>
            <consortium name="The Broad Institute Genomics Platform"/>
            <consortium name="The Broad Institute Genome Sequencing Center for Infectious Disease"/>
            <person name="Wu L."/>
            <person name="Ma J."/>
        </authorList>
    </citation>
    <scope>NUCLEOTIDE SEQUENCE [LARGE SCALE GENOMIC DNA]</scope>
    <source>
        <strain evidence="3">JCM 19015</strain>
    </source>
</reference>
<keyword evidence="1" id="KW-0812">Transmembrane</keyword>
<keyword evidence="1" id="KW-1133">Transmembrane helix</keyword>
<organism evidence="2 3">
    <name type="scientific">Amnibacterium soli</name>
    <dbReference type="NCBI Taxonomy" id="1282736"/>
    <lineage>
        <taxon>Bacteria</taxon>
        <taxon>Bacillati</taxon>
        <taxon>Actinomycetota</taxon>
        <taxon>Actinomycetes</taxon>
        <taxon>Micrococcales</taxon>
        <taxon>Microbacteriaceae</taxon>
        <taxon>Amnibacterium</taxon>
    </lineage>
</organism>